<evidence type="ECO:0000259" key="1">
    <source>
        <dbReference type="Pfam" id="PF05028"/>
    </source>
</evidence>
<accession>B6D5X5</accession>
<dbReference type="KEGG" id="vg:6965830"/>
<sequence length="483" mass="55737">MEEDGGGGTLVAQYVSVQQQVLDNIRQIGTHSDDEPGSVLMYRQIINNIKDHLQSLRNVKMNLENLNYSDASIKQILESLQSDERTIIDLSDLLHRKIRLHDTPIVVRAAAPNMMRDYDVIATLNRLADQVGVLEFRNLPYSAELENLLGVNVFKIKLHNGTELNRVDCAAIVLQALIKNNNRNVNFEGIVNSESPLMIEKLKCLLHYLVCVCQMIEAKNKTILETPITIRHHEIDPKTIMIGDNTMRIESDNVVVDKYTPYHKYENRDNVGPNEFTILYVNGKVGARAFDDNASHEDLWYMKCPELYVLPHFIRKTLGDNESYVALDIKQYNVLTNVSYNTKRVYDAESYVSLPLHNFLMYESCDYKIHTDTVQSDLRHLDREIAKLMSGVRYEQARVNEPLVFRGGPYNCHDNRTFQFLIEVLVCMHENSKLYYCASNFDQQKELNDTIEAISTYTVSQLYNRLANYNFNTTGPRNFYRGR</sequence>
<feature type="domain" description="PARG catalytic Macro" evidence="1">
    <location>
        <begin position="275"/>
        <end position="443"/>
    </location>
</feature>
<protein>
    <recommendedName>
        <fullName evidence="1">PARG catalytic Macro domain-containing protein</fullName>
    </recommendedName>
</protein>
<proteinExistence type="predicted"/>
<dbReference type="InterPro" id="IPR046372">
    <property type="entry name" value="PARG_cat_C"/>
</dbReference>
<dbReference type="Proteomes" id="UP000204251">
    <property type="component" value="Segment"/>
</dbReference>
<dbReference type="RefSeq" id="YP_002268091.1">
    <property type="nucleotide sequence ID" value="NC_011345.1"/>
</dbReference>
<dbReference type="Pfam" id="PF05028">
    <property type="entry name" value="PARG_cat_C"/>
    <property type="match status" value="1"/>
</dbReference>
<dbReference type="EMBL" id="EU839994">
    <property type="protein sequence ID" value="ACI28763.1"/>
    <property type="molecule type" value="Genomic_DNA"/>
</dbReference>
<evidence type="ECO:0000313" key="2">
    <source>
        <dbReference type="EMBL" id="ACI28763.1"/>
    </source>
</evidence>
<dbReference type="GeneID" id="6965830"/>
<keyword evidence="3" id="KW-1185">Reference proteome</keyword>
<evidence type="ECO:0000313" key="3">
    <source>
        <dbReference type="Proteomes" id="UP000204251"/>
    </source>
</evidence>
<dbReference type="GO" id="GO:0006282">
    <property type="term" value="P:regulation of DNA repair"/>
    <property type="evidence" value="ECO:0007669"/>
    <property type="project" value="InterPro"/>
</dbReference>
<reference evidence="2 3" key="1">
    <citation type="submission" date="2008-06" db="EMBL/GenBank/DDBJ databases">
        <title>Complete nucleotide sequence analysis of the Agrotis ipsilon multiple nucleopolyhedrovirus.</title>
        <authorList>
            <person name="Harrison R.L."/>
        </authorList>
    </citation>
    <scope>NUCLEOTIDE SEQUENCE [LARGE SCALE GENOMIC DNA]</scope>
    <source>
        <strain evidence="2 3">Illinois</strain>
    </source>
</reference>
<dbReference type="GO" id="GO:0004649">
    <property type="term" value="F:poly(ADP-ribose) glycohydrolase activity"/>
    <property type="evidence" value="ECO:0007669"/>
    <property type="project" value="InterPro"/>
</dbReference>
<organism evidence="2 3">
    <name type="scientific">Agrotis ipsilon multiple nucleopolyhedrovirus</name>
    <dbReference type="NCBI Taxonomy" id="208013"/>
    <lineage>
        <taxon>Viruses</taxon>
        <taxon>Viruses incertae sedis</taxon>
        <taxon>Naldaviricetes</taxon>
        <taxon>Lefavirales</taxon>
        <taxon>Baculoviridae</taxon>
        <taxon>Alphabaculovirus</taxon>
        <taxon>Alphabaculovirus agipsilonis</taxon>
    </lineage>
</organism>
<dbReference type="OrthoDB" id="4282at10239"/>
<name>B6D5X5_9ABAC</name>